<dbReference type="AlphaFoldDB" id="A0A0D2LJH0"/>
<gene>
    <name evidence="1" type="ORF">HYPSUDRAFT_879542</name>
</gene>
<evidence type="ECO:0000313" key="1">
    <source>
        <dbReference type="EMBL" id="KJA27832.1"/>
    </source>
</evidence>
<dbReference type="Proteomes" id="UP000054270">
    <property type="component" value="Unassembled WGS sequence"/>
</dbReference>
<name>A0A0D2LJH0_HYPSF</name>
<reference evidence="2" key="1">
    <citation type="submission" date="2014-04" db="EMBL/GenBank/DDBJ databases">
        <title>Evolutionary Origins and Diversification of the Mycorrhizal Mutualists.</title>
        <authorList>
            <consortium name="DOE Joint Genome Institute"/>
            <consortium name="Mycorrhizal Genomics Consortium"/>
            <person name="Kohler A."/>
            <person name="Kuo A."/>
            <person name="Nagy L.G."/>
            <person name="Floudas D."/>
            <person name="Copeland A."/>
            <person name="Barry K.W."/>
            <person name="Cichocki N."/>
            <person name="Veneault-Fourrey C."/>
            <person name="LaButti K."/>
            <person name="Lindquist E.A."/>
            <person name="Lipzen A."/>
            <person name="Lundell T."/>
            <person name="Morin E."/>
            <person name="Murat C."/>
            <person name="Riley R."/>
            <person name="Ohm R."/>
            <person name="Sun H."/>
            <person name="Tunlid A."/>
            <person name="Henrissat B."/>
            <person name="Grigoriev I.V."/>
            <person name="Hibbett D.S."/>
            <person name="Martin F."/>
        </authorList>
    </citation>
    <scope>NUCLEOTIDE SEQUENCE [LARGE SCALE GENOMIC DNA]</scope>
    <source>
        <strain evidence="2">FD-334 SS-4</strain>
    </source>
</reference>
<dbReference type="OMA" id="PHYPENE"/>
<accession>A0A0D2LJH0</accession>
<dbReference type="STRING" id="945553.A0A0D2LJH0"/>
<protein>
    <submittedName>
        <fullName evidence="1">Uncharacterized protein</fullName>
    </submittedName>
</protein>
<dbReference type="EMBL" id="KN817523">
    <property type="protein sequence ID" value="KJA27832.1"/>
    <property type="molecule type" value="Genomic_DNA"/>
</dbReference>
<evidence type="ECO:0000313" key="2">
    <source>
        <dbReference type="Proteomes" id="UP000054270"/>
    </source>
</evidence>
<proteinExistence type="predicted"/>
<organism evidence="1 2">
    <name type="scientific">Hypholoma sublateritium (strain FD-334 SS-4)</name>
    <dbReference type="NCBI Taxonomy" id="945553"/>
    <lineage>
        <taxon>Eukaryota</taxon>
        <taxon>Fungi</taxon>
        <taxon>Dikarya</taxon>
        <taxon>Basidiomycota</taxon>
        <taxon>Agaricomycotina</taxon>
        <taxon>Agaricomycetes</taxon>
        <taxon>Agaricomycetidae</taxon>
        <taxon>Agaricales</taxon>
        <taxon>Agaricineae</taxon>
        <taxon>Strophariaceae</taxon>
        <taxon>Hypholoma</taxon>
    </lineage>
</organism>
<dbReference type="OrthoDB" id="2337158at2759"/>
<sequence>MSTQNDTPEMGRFLRQIVENYLEEGQFESGIAILDQMRSPDHKPSIIHILHLIFISLHSSLHDTRLDESGTEPAYDSTALLLQSPRKIVKQSKSALILSPNTIVAAQRLLFSFISTNSPSDIAAALPHYPENEIRRQVSTEGETGARFGFDYFDSPIYNQSSALMNSRSVWEILKAGYTRRAMQVFGTPKARGKGKQSLKARGLGRESSFNTSAELEELDVVGEDSWFLLEWLVELFEKDAEIVQAQGLETFSSIT</sequence>
<keyword evidence="2" id="KW-1185">Reference proteome</keyword>